<feature type="binding site" evidence="17">
    <location>
        <begin position="82"/>
        <end position="83"/>
    </location>
    <ligand>
        <name>ATP</name>
        <dbReference type="ChEBI" id="CHEBI:30616"/>
    </ligand>
</feature>
<comment type="cofactor">
    <cofactor evidence="1 17">
        <name>Mg(2+)</name>
        <dbReference type="ChEBI" id="CHEBI:18420"/>
    </cofactor>
</comment>
<evidence type="ECO:0000256" key="10">
    <source>
        <dbReference type="ARBA" id="ARBA00022840"/>
    </source>
</evidence>
<dbReference type="GeneTree" id="ENSGT00940000159292"/>
<keyword evidence="3 17" id="KW-0963">Cytoplasm</keyword>
<dbReference type="PANTHER" id="PTHR13697:SF14">
    <property type="entry name" value="ATP-DEPENDENT 6-PHOSPHOFRUCTOKINASE, LIVER TYPE"/>
    <property type="match status" value="1"/>
</dbReference>
<dbReference type="NCBIfam" id="TIGR02478">
    <property type="entry name" value="6PF1K_euk"/>
    <property type="match status" value="1"/>
</dbReference>
<evidence type="ECO:0000256" key="9">
    <source>
        <dbReference type="ARBA" id="ARBA00022777"/>
    </source>
</evidence>
<feature type="domain" description="Phosphofructokinase" evidence="19">
    <location>
        <begin position="396"/>
        <end position="598"/>
    </location>
</feature>
<organism evidence="20 21">
    <name type="scientific">Rhinopithecus roxellana</name>
    <name type="common">Golden snub-nosed monkey</name>
    <name type="synonym">Pygathrix roxellana</name>
    <dbReference type="NCBI Taxonomy" id="61622"/>
    <lineage>
        <taxon>Eukaryota</taxon>
        <taxon>Metazoa</taxon>
        <taxon>Chordata</taxon>
        <taxon>Craniata</taxon>
        <taxon>Vertebrata</taxon>
        <taxon>Euteleostomi</taxon>
        <taxon>Mammalia</taxon>
        <taxon>Eutheria</taxon>
        <taxon>Euarchontoglires</taxon>
        <taxon>Primates</taxon>
        <taxon>Haplorrhini</taxon>
        <taxon>Catarrhini</taxon>
        <taxon>Cercopithecidae</taxon>
        <taxon>Colobinae</taxon>
        <taxon>Rhinopithecus</taxon>
    </lineage>
</organism>
<dbReference type="Pfam" id="PF00365">
    <property type="entry name" value="PFK"/>
    <property type="match status" value="3"/>
</dbReference>
<keyword evidence="9 17" id="KW-0418">Kinase</keyword>
<dbReference type="GO" id="GO:0009749">
    <property type="term" value="P:response to glucose"/>
    <property type="evidence" value="ECO:0007669"/>
    <property type="project" value="Ensembl"/>
</dbReference>
<keyword evidence="14" id="KW-0325">Glycoprotein</keyword>
<dbReference type="AlphaFoldDB" id="A0A2K6QB14"/>
<feature type="binding site" description="in other chain" evidence="17">
    <location>
        <position position="793"/>
    </location>
    <ligand>
        <name>beta-D-fructose 2,6-bisphosphate</name>
        <dbReference type="ChEBI" id="CHEBI:58579"/>
        <note>allosteric activator; ligand shared between dimeric partners</note>
    </ligand>
</feature>
<dbReference type="InterPro" id="IPR035966">
    <property type="entry name" value="PKF_sf"/>
</dbReference>
<evidence type="ECO:0000256" key="11">
    <source>
        <dbReference type="ARBA" id="ARBA00022842"/>
    </source>
</evidence>
<dbReference type="Ensembl" id="ENSRROT00000050194.1">
    <property type="protein sequence ID" value="ENSRROP00000025969.1"/>
    <property type="gene ID" value="ENSRROG00000036709.1"/>
</dbReference>
<feature type="region of interest" description="C-terminal regulatory PFK domain 2" evidence="17">
    <location>
        <begin position="395"/>
        <end position="839"/>
    </location>
</feature>
<evidence type="ECO:0000313" key="21">
    <source>
        <dbReference type="Proteomes" id="UP000233200"/>
    </source>
</evidence>
<keyword evidence="6 17" id="KW-0808">Transferase</keyword>
<dbReference type="GO" id="GO:0070095">
    <property type="term" value="F:fructose-6-phosphate binding"/>
    <property type="evidence" value="ECO:0007669"/>
    <property type="project" value="Ensembl"/>
</dbReference>
<comment type="subunit">
    <text evidence="17">Homo- and heterotetramers.</text>
</comment>
<dbReference type="PIRSF" id="PIRSF000533">
    <property type="entry name" value="ATP_PFK_euk"/>
    <property type="match status" value="1"/>
</dbReference>
<feature type="region of interest" description="N-terminal catalytic PFK domain 1" evidence="17">
    <location>
        <begin position="1"/>
        <end position="384"/>
    </location>
</feature>
<keyword evidence="13 17" id="KW-0324">Glycolysis</keyword>
<dbReference type="FunFam" id="3.40.50.460:FF:000003">
    <property type="entry name" value="ATP-dependent 6-phosphofructokinase"/>
    <property type="match status" value="1"/>
</dbReference>
<dbReference type="GO" id="GO:0006002">
    <property type="term" value="P:fructose 6-phosphate metabolic process"/>
    <property type="evidence" value="ECO:0007669"/>
    <property type="project" value="Ensembl"/>
</dbReference>
<feature type="domain" description="Phosphofructokinase" evidence="19">
    <location>
        <begin position="21"/>
        <end position="317"/>
    </location>
</feature>
<feature type="binding site" description="in other chain" evidence="17">
    <location>
        <begin position="202"/>
        <end position="204"/>
    </location>
    <ligand>
        <name>substrate</name>
        <note>ligand shared between dimeric partners</note>
    </ligand>
</feature>
<evidence type="ECO:0000256" key="8">
    <source>
        <dbReference type="ARBA" id="ARBA00022741"/>
    </source>
</evidence>
<feature type="binding site" description="in other chain" evidence="17">
    <location>
        <position position="687"/>
    </location>
    <ligand>
        <name>beta-D-fructose 2,6-bisphosphate</name>
        <dbReference type="ChEBI" id="CHEBI:58579"/>
        <note>allosteric activator; ligand shared between dimeric partners</note>
    </ligand>
</feature>
<keyword evidence="8 17" id="KW-0547">Nucleotide-binding</keyword>
<dbReference type="FunFam" id="3.40.50.450:FF:000043">
    <property type="entry name" value="ATP-dependent 6-phosphofructokinase, platelet type"/>
    <property type="match status" value="1"/>
</dbReference>
<feature type="binding site" description="in other chain" evidence="17">
    <location>
        <begin position="292"/>
        <end position="295"/>
    </location>
    <ligand>
        <name>substrate</name>
        <note>ligand shared between dimeric partners</note>
    </ligand>
</feature>
<evidence type="ECO:0000256" key="16">
    <source>
        <dbReference type="ARBA" id="ARBA00048070"/>
    </source>
</evidence>
<feature type="binding site" description="in other chain" evidence="17">
    <location>
        <position position="258"/>
    </location>
    <ligand>
        <name>substrate</name>
        <note>ligand shared between dimeric partners</note>
    </ligand>
</feature>
<dbReference type="HAMAP" id="MF_03184">
    <property type="entry name" value="Phosphofructokinase_I_E"/>
    <property type="match status" value="1"/>
</dbReference>
<evidence type="ECO:0000256" key="2">
    <source>
        <dbReference type="ARBA" id="ARBA00004679"/>
    </source>
</evidence>
<dbReference type="GO" id="GO:0019900">
    <property type="term" value="F:kinase binding"/>
    <property type="evidence" value="ECO:0007669"/>
    <property type="project" value="Ensembl"/>
</dbReference>
<comment type="similarity">
    <text evidence="18">Belongs to the phosphofructokinase type A (PFKA) family. ATP-dependent PFK group I subfamily. Eukaryotic two domain clade "E" sub-subfamily.</text>
</comment>
<dbReference type="GO" id="GO:0003872">
    <property type="term" value="F:6-phosphofructokinase activity"/>
    <property type="evidence" value="ECO:0007669"/>
    <property type="project" value="UniProtKB-UniRule"/>
</dbReference>
<keyword evidence="11 17" id="KW-0460">Magnesium</keyword>
<feature type="binding site" evidence="17">
    <location>
        <begin position="112"/>
        <end position="115"/>
    </location>
    <ligand>
        <name>ATP</name>
        <dbReference type="ChEBI" id="CHEBI:30616"/>
    </ligand>
</feature>
<comment type="activity regulation">
    <text evidence="17">Allosterically activated by ADP, AMP, or fructose 2,6-bisphosphate, and allosterically inhibited by ATP or citrate.</text>
</comment>
<dbReference type="GO" id="GO:0061621">
    <property type="term" value="P:canonical glycolysis"/>
    <property type="evidence" value="ECO:0007669"/>
    <property type="project" value="TreeGrafter"/>
</dbReference>
<comment type="catalytic activity">
    <reaction evidence="16 17 18">
        <text>beta-D-fructose 6-phosphate + ATP = beta-D-fructose 1,6-bisphosphate + ADP + H(+)</text>
        <dbReference type="Rhea" id="RHEA:16109"/>
        <dbReference type="ChEBI" id="CHEBI:15378"/>
        <dbReference type="ChEBI" id="CHEBI:30616"/>
        <dbReference type="ChEBI" id="CHEBI:32966"/>
        <dbReference type="ChEBI" id="CHEBI:57634"/>
        <dbReference type="ChEBI" id="CHEBI:456216"/>
        <dbReference type="EC" id="2.7.1.11"/>
    </reaction>
</comment>
<evidence type="ECO:0000259" key="19">
    <source>
        <dbReference type="Pfam" id="PF00365"/>
    </source>
</evidence>
<comment type="pathway">
    <text evidence="2 17 18">Carbohydrate degradation; glycolysis; D-glyceraldehyde 3-phosphate and glycerone phosphate from D-glucose: step 3/4.</text>
</comment>
<keyword evidence="12" id="KW-0007">Acetylation</keyword>
<dbReference type="GO" id="GO:0046676">
    <property type="term" value="P:negative regulation of insulin secretion"/>
    <property type="evidence" value="ECO:0007669"/>
    <property type="project" value="Ensembl"/>
</dbReference>
<dbReference type="InterPro" id="IPR000023">
    <property type="entry name" value="Phosphofructokinase_dom"/>
</dbReference>
<evidence type="ECO:0000256" key="1">
    <source>
        <dbReference type="ARBA" id="ARBA00001946"/>
    </source>
</evidence>
<reference evidence="20" key="2">
    <citation type="submission" date="2025-09" db="UniProtKB">
        <authorList>
            <consortium name="Ensembl"/>
        </authorList>
    </citation>
    <scope>IDENTIFICATION</scope>
</reference>
<evidence type="ECO:0000256" key="6">
    <source>
        <dbReference type="ARBA" id="ARBA00022679"/>
    </source>
</evidence>
<dbReference type="PRINTS" id="PR00476">
    <property type="entry name" value="PHFRCTKINASE"/>
</dbReference>
<evidence type="ECO:0000256" key="5">
    <source>
        <dbReference type="ARBA" id="ARBA00022553"/>
    </source>
</evidence>
<keyword evidence="7 17" id="KW-0479">Metal-binding</keyword>
<evidence type="ECO:0000256" key="17">
    <source>
        <dbReference type="HAMAP-Rule" id="MF_03184"/>
    </source>
</evidence>
<feature type="active site" description="Proton acceptor" evidence="17">
    <location>
        <position position="160"/>
    </location>
</feature>
<evidence type="ECO:0000256" key="7">
    <source>
        <dbReference type="ARBA" id="ARBA00022723"/>
    </source>
</evidence>
<sequence length="839" mass="91925">MGRASRDLASQRETDRFALTSTGMNAAVRAVTRMGIYVGAKVFLIYEGYEGLVEGGENIKQANWLSVSNIIQLGGTIIGSARCKAFTTREGRRAAAYNLVQRGITNLCVIGGDGSLTGANIFRSEWGSLLEELVAEGKISETTAQTYSHLNIAGLVGSIDNDFCGTDMTIGTDSALHRIMEVIDAITTTAQSHQRTFVLEVMGRHCGYLALVSALASGADWLFIPEAPPEDGWENFMCERLGETRSSGSRLNIIIIAEGAIDRDGKPISSSYVKDLVVQRLGFDTRVTVLGHVQRGGTPSAFDRVLSSKMGMEAVMALLEATPDTPACVVSLSGNQSVRLPLMECVQMTKEVQKAMDDKRFDEAIQLRGGSFENNWNIYKLLAHQKPPKEKSNFSLAILNVGAPAAGMNAAVRSAVRTGISQGHTVYVVHDGFEGLAKGQVQEVGWHNVAGWLGRGGSMLGTKRTLPKGQLESIVENIRIYGIHALLVVGGFEAYEGVLQLVEARGRYEELCIVMCVIPATISNNVPGTDFSLGSDTAVNAAMESCDRIKQSASGTKRRVFIVETMGGYCGYLATVTGIAVGADAAYVFEDPFNIHDLKVSPAWPLLQQTRRHASLGPRHSGRPVQGRARAGGTHRPVLLLALGRWSAWNSLPTVLWLIRPLPQVNVEHMTEKMKTDIQRGLVLRNEKCHDYYTTEFLYNLYSSEGKGVFDCRTNVLGHLQQGGAPTPFDRNYGTKLGVKAMLWLSEKLREVYRKGRVFANAPDSACVIGLKKKAVAFSPVTELKKDTDFEHRMPREQWWLSLRLMLKMLAQYRISMAAYVSGELEHVTRRTLSMDKGF</sequence>
<dbReference type="PROSITE" id="PS00433">
    <property type="entry name" value="PHOSPHOFRUCTOKINASE"/>
    <property type="match status" value="2"/>
</dbReference>
<evidence type="ECO:0000256" key="14">
    <source>
        <dbReference type="ARBA" id="ARBA00023180"/>
    </source>
</evidence>
<dbReference type="GO" id="GO:0016208">
    <property type="term" value="F:AMP binding"/>
    <property type="evidence" value="ECO:0007669"/>
    <property type="project" value="TreeGrafter"/>
</dbReference>
<evidence type="ECO:0000256" key="4">
    <source>
        <dbReference type="ARBA" id="ARBA00022533"/>
    </source>
</evidence>
<feature type="binding site" description="in other chain" evidence="17">
    <location>
        <position position="464"/>
    </location>
    <ligand>
        <name>beta-D-fructose 2,6-bisphosphate</name>
        <dbReference type="ChEBI" id="CHEBI:58579"/>
        <note>allosteric activator; ligand shared between dimeric partners</note>
    </ligand>
</feature>
<keyword evidence="10 17" id="KW-0067">ATP-binding</keyword>
<dbReference type="EC" id="2.7.1.11" evidence="17"/>
<comment type="caution">
    <text evidence="17">Lacks conserved residue(s) required for the propagation of feature annotation.</text>
</comment>
<proteinExistence type="inferred from homology"/>
<dbReference type="GO" id="GO:0046872">
    <property type="term" value="F:metal ion binding"/>
    <property type="evidence" value="ECO:0007669"/>
    <property type="project" value="UniProtKB-KW"/>
</dbReference>
<feature type="binding site" evidence="17">
    <location>
        <position position="559"/>
    </location>
    <ligand>
        <name>beta-D-fructose 2,6-bisphosphate</name>
        <dbReference type="ChEBI" id="CHEBI:58579"/>
        <note>allosteric activator; ligand shared between dimeric partners</note>
    </ligand>
</feature>
<evidence type="ECO:0000256" key="3">
    <source>
        <dbReference type="ARBA" id="ARBA00022490"/>
    </source>
</evidence>
<feature type="binding site" description="in other chain" evidence="17">
    <location>
        <begin position="158"/>
        <end position="160"/>
    </location>
    <ligand>
        <name>substrate</name>
        <note>ligand shared between dimeric partners</note>
    </ligand>
</feature>
<dbReference type="Gene3D" id="3.40.50.460">
    <property type="entry name" value="Phosphofructokinase domain"/>
    <property type="match status" value="2"/>
</dbReference>
<dbReference type="GO" id="GO:0030388">
    <property type="term" value="P:fructose 1,6-bisphosphate metabolic process"/>
    <property type="evidence" value="ECO:0007669"/>
    <property type="project" value="Ensembl"/>
</dbReference>
<dbReference type="STRING" id="61622.ENSRROP00000025969"/>
<dbReference type="GO" id="GO:0016020">
    <property type="term" value="C:membrane"/>
    <property type="evidence" value="ECO:0007669"/>
    <property type="project" value="TreeGrafter"/>
</dbReference>
<feature type="binding site" description="in other chain" evidence="17">
    <location>
        <begin position="719"/>
        <end position="722"/>
    </location>
    <ligand>
        <name>beta-D-fructose 2,6-bisphosphate</name>
        <dbReference type="ChEBI" id="CHEBI:58579"/>
        <note>allosteric activator; ligand shared between dimeric partners</note>
    </ligand>
</feature>
<evidence type="ECO:0000313" key="20">
    <source>
        <dbReference type="Ensembl" id="ENSRROP00000025969.1"/>
    </source>
</evidence>
<dbReference type="UniPathway" id="UPA00109">
    <property type="reaction ID" value="UER00182"/>
</dbReference>
<dbReference type="Gene3D" id="3.40.50.450">
    <property type="match status" value="3"/>
</dbReference>
<dbReference type="GO" id="GO:0005945">
    <property type="term" value="C:6-phosphofructokinase complex"/>
    <property type="evidence" value="ECO:0007669"/>
    <property type="project" value="Ensembl"/>
</dbReference>
<dbReference type="GO" id="GO:0005524">
    <property type="term" value="F:ATP binding"/>
    <property type="evidence" value="ECO:0007669"/>
    <property type="project" value="UniProtKB-KW"/>
</dbReference>
<evidence type="ECO:0000256" key="13">
    <source>
        <dbReference type="ARBA" id="ARBA00023152"/>
    </source>
</evidence>
<name>A0A2K6QB14_RHIRO</name>
<feature type="binding site" evidence="17">
    <location>
        <position position="713"/>
    </location>
    <ligand>
        <name>beta-D-fructose 2,6-bisphosphate</name>
        <dbReference type="ChEBI" id="CHEBI:58579"/>
        <note>allosteric activator; ligand shared between dimeric partners</note>
    </ligand>
</feature>
<feature type="binding site" evidence="17">
    <location>
        <position position="113"/>
    </location>
    <ligand>
        <name>Mg(2+)</name>
        <dbReference type="ChEBI" id="CHEBI:18420"/>
        <note>catalytic</note>
    </ligand>
</feature>
<dbReference type="CDD" id="cd00764">
    <property type="entry name" value="Eukaryotic_PFK"/>
    <property type="match status" value="1"/>
</dbReference>
<dbReference type="InterPro" id="IPR015912">
    <property type="entry name" value="Phosphofructokinase_CS"/>
</dbReference>
<protein>
    <recommendedName>
        <fullName evidence="17">ATP-dependent 6-phosphofructokinase</fullName>
        <shortName evidence="17">ATP-PFK</shortName>
        <shortName evidence="17">Phosphofructokinase</shortName>
        <ecNumber evidence="17">2.7.1.11</ecNumber>
    </recommendedName>
    <alternativeName>
        <fullName evidence="17">Phosphohexokinase</fullName>
    </alternativeName>
</protein>
<reference evidence="20" key="1">
    <citation type="submission" date="2025-08" db="UniProtKB">
        <authorList>
            <consortium name="Ensembl"/>
        </authorList>
    </citation>
    <scope>IDENTIFICATION</scope>
</reference>
<accession>A0A2K6QB14</accession>
<comment type="similarity">
    <text evidence="17">Belongs to the phosphofructokinase type A (PFKA) family. ATP-dependent PFK group I subfamily. Eukaryotic two domain clade 'E' sub-subfamily.</text>
</comment>
<feature type="domain" description="Phosphofructokinase" evidence="19">
    <location>
        <begin position="666"/>
        <end position="744"/>
    </location>
</feature>
<feature type="binding site" evidence="17">
    <location>
        <position position="195"/>
    </location>
    <ligand>
        <name>substrate</name>
        <note>ligand shared between dimeric partners</note>
    </ligand>
</feature>
<keyword evidence="4 17" id="KW-0021">Allosteric enzyme</keyword>
<evidence type="ECO:0000256" key="18">
    <source>
        <dbReference type="PIRNR" id="PIRNR000533"/>
    </source>
</evidence>
<feature type="binding site" description="in other chain" evidence="17">
    <location>
        <begin position="566"/>
        <end position="568"/>
    </location>
    <ligand>
        <name>beta-D-fructose 2,6-bisphosphate</name>
        <dbReference type="ChEBI" id="CHEBI:58579"/>
        <note>allosteric activator; ligand shared between dimeric partners</note>
    </ligand>
</feature>
<dbReference type="Proteomes" id="UP000233200">
    <property type="component" value="Unplaced"/>
</dbReference>
<evidence type="ECO:0000256" key="12">
    <source>
        <dbReference type="ARBA" id="ARBA00022990"/>
    </source>
</evidence>
<keyword evidence="5" id="KW-0597">Phosphoprotein</keyword>
<dbReference type="InterPro" id="IPR022953">
    <property type="entry name" value="ATP_PFK"/>
</dbReference>
<comment type="subcellular location">
    <subcellularLocation>
        <location evidence="17">Cytoplasm</location>
    </subcellularLocation>
</comment>
<dbReference type="InterPro" id="IPR009161">
    <property type="entry name" value="6-Pfructokinase_euk"/>
</dbReference>
<feature type="binding site" evidence="17">
    <location>
        <position position="286"/>
    </location>
    <ligand>
        <name>substrate</name>
        <note>ligand shared between dimeric partners</note>
    </ligand>
</feature>
<keyword evidence="21" id="KW-1185">Reference proteome</keyword>
<feature type="binding site" description="in other chain" evidence="17">
    <location>
        <begin position="521"/>
        <end position="525"/>
    </location>
    <ligand>
        <name>beta-D-fructose 2,6-bisphosphate</name>
        <dbReference type="ChEBI" id="CHEBI:58579"/>
        <note>allosteric activator; ligand shared between dimeric partners</note>
    </ligand>
</feature>
<evidence type="ECO:0000256" key="15">
    <source>
        <dbReference type="ARBA" id="ARBA00045436"/>
    </source>
</evidence>
<gene>
    <name evidence="20" type="primary">PFKL</name>
</gene>
<dbReference type="OMA" id="LMECVDM"/>
<dbReference type="InterPro" id="IPR041914">
    <property type="entry name" value="PFK_vert-type"/>
</dbReference>
<dbReference type="SUPFAM" id="SSF53784">
    <property type="entry name" value="Phosphofructokinase"/>
    <property type="match status" value="2"/>
</dbReference>
<dbReference type="PANTHER" id="PTHR13697">
    <property type="entry name" value="PHOSPHOFRUCTOKINASE"/>
    <property type="match status" value="1"/>
</dbReference>
<dbReference type="GO" id="GO:0042802">
    <property type="term" value="F:identical protein binding"/>
    <property type="evidence" value="ECO:0007669"/>
    <property type="project" value="Ensembl"/>
</dbReference>
<comment type="function">
    <text evidence="15">Catalyzes the phosphorylation of D-fructose 6-phosphate to fructose 1,6-bisphosphate by ATP, the first committing step of glycolysis. Negatively regulates the phagocyte oxidative burst in response to bacterial infection by controlling cellular NADPH biosynthesis and NADPH oxidase-derived reactive oxygen species. Upon macrophage activation, drives the metabolic switch toward glycolysis, thus preventing glucose turnover that produces NADPH via pentose phosphate pathway.</text>
</comment>
<dbReference type="GO" id="GO:0070061">
    <property type="term" value="F:fructose binding"/>
    <property type="evidence" value="ECO:0007669"/>
    <property type="project" value="Ensembl"/>
</dbReference>